<dbReference type="PANTHER" id="PTHR10859">
    <property type="entry name" value="GLYCOSYL TRANSFERASE"/>
    <property type="match status" value="1"/>
</dbReference>
<protein>
    <recommendedName>
        <fullName evidence="4">dolichyl-phosphate beta-glucosyltransferase</fullName>
        <ecNumber evidence="4">2.4.1.117</ecNumber>
    </recommendedName>
</protein>
<dbReference type="CDD" id="cd04188">
    <property type="entry name" value="DPG_synthase"/>
    <property type="match status" value="1"/>
</dbReference>
<dbReference type="SUPFAM" id="SSF53448">
    <property type="entry name" value="Nucleotide-diphospho-sugar transferases"/>
    <property type="match status" value="1"/>
</dbReference>
<keyword evidence="9" id="KW-0735">Signal-anchor</keyword>
<gene>
    <name evidence="15" type="ORF">RI543_003948</name>
</gene>
<dbReference type="PANTHER" id="PTHR10859:SF91">
    <property type="entry name" value="DOLICHYL-PHOSPHATE BETA-GLUCOSYLTRANSFERASE"/>
    <property type="match status" value="1"/>
</dbReference>
<keyword evidence="5" id="KW-0328">Glycosyltransferase</keyword>
<evidence type="ECO:0000256" key="8">
    <source>
        <dbReference type="ARBA" id="ARBA00022824"/>
    </source>
</evidence>
<comment type="caution">
    <text evidence="15">The sequence shown here is derived from an EMBL/GenBank/DDBJ whole genome shotgun (WGS) entry which is preliminary data.</text>
</comment>
<sequence length="331" mass="37523">MSLLSVLKHPHFHIFIFTALIAKVVGIYLLIFLLSHTPRDPFPEELEYITIDEKDGIKRHKLPTSRDEAIDLSVVVPSYNETSRILVMLKEAIEYLQTNLRDRWEIIIVDDGSSDGTTGYCLKLSREQFHLKPGQLRVIKFTQNRGKGGAVRQGMLHIRGKYGLFADADGASKFSDISKLLSNIKAIETNKAKTNANPAAVVLGSRAHMVNTEAVIKRSLVRNILMYGFHGLVYVFGIRSIKDTQCGFKLFNREAIEMIFPFLHTEGWIFDVEILILAIKKKISIKEIPISWHEVGGSKMDLKVDSLMMAKDLVIIRLAYMLGIYKPTHKI</sequence>
<evidence type="ECO:0000313" key="15">
    <source>
        <dbReference type="EMBL" id="KAK5778289.1"/>
    </source>
</evidence>
<dbReference type="GO" id="GO:0004581">
    <property type="term" value="F:dolichyl-phosphate beta-glucosyltransferase activity"/>
    <property type="evidence" value="ECO:0007669"/>
    <property type="project" value="UniProtKB-EC"/>
</dbReference>
<evidence type="ECO:0000256" key="3">
    <source>
        <dbReference type="ARBA" id="ARBA00006739"/>
    </source>
</evidence>
<evidence type="ECO:0000256" key="6">
    <source>
        <dbReference type="ARBA" id="ARBA00022679"/>
    </source>
</evidence>
<evidence type="ECO:0000256" key="13">
    <source>
        <dbReference type="SAM" id="Phobius"/>
    </source>
</evidence>
<comment type="pathway">
    <text evidence="2">Protein modification; protein glycosylation.</text>
</comment>
<dbReference type="Proteomes" id="UP001306508">
    <property type="component" value="Unassembled WGS sequence"/>
</dbReference>
<comment type="similarity">
    <text evidence="3">Belongs to the glycosyltransferase 2 family.</text>
</comment>
<keyword evidence="16" id="KW-1185">Reference proteome</keyword>
<dbReference type="FunFam" id="3.90.550.10:FF:000169">
    <property type="entry name" value="Dolichyl-phosphate beta-glucosyltransferase"/>
    <property type="match status" value="1"/>
</dbReference>
<dbReference type="GO" id="GO:0005789">
    <property type="term" value="C:endoplasmic reticulum membrane"/>
    <property type="evidence" value="ECO:0007669"/>
    <property type="project" value="UniProtKB-SubCell"/>
</dbReference>
<evidence type="ECO:0000259" key="14">
    <source>
        <dbReference type="Pfam" id="PF00535"/>
    </source>
</evidence>
<evidence type="ECO:0000256" key="11">
    <source>
        <dbReference type="ARBA" id="ARBA00023136"/>
    </source>
</evidence>
<dbReference type="Gene3D" id="3.90.550.10">
    <property type="entry name" value="Spore Coat Polysaccharide Biosynthesis Protein SpsA, Chain A"/>
    <property type="match status" value="1"/>
</dbReference>
<evidence type="ECO:0000256" key="2">
    <source>
        <dbReference type="ARBA" id="ARBA00004922"/>
    </source>
</evidence>
<evidence type="ECO:0000313" key="16">
    <source>
        <dbReference type="Proteomes" id="UP001306508"/>
    </source>
</evidence>
<proteinExistence type="inferred from homology"/>
<accession>A0AAN7ZRM4</accession>
<name>A0AAN7ZRM4_9SACH</name>
<dbReference type="InterPro" id="IPR035518">
    <property type="entry name" value="DPG_synthase"/>
</dbReference>
<comment type="subcellular location">
    <subcellularLocation>
        <location evidence="1">Endoplasmic reticulum membrane</location>
        <topology evidence="1">Single-pass membrane protein</topology>
    </subcellularLocation>
</comment>
<keyword evidence="7 13" id="KW-0812">Transmembrane</keyword>
<keyword evidence="11 13" id="KW-0472">Membrane</keyword>
<dbReference type="InterPro" id="IPR001173">
    <property type="entry name" value="Glyco_trans_2-like"/>
</dbReference>
<evidence type="ECO:0000256" key="4">
    <source>
        <dbReference type="ARBA" id="ARBA00012583"/>
    </source>
</evidence>
<feature type="domain" description="Glycosyltransferase 2-like" evidence="14">
    <location>
        <begin position="73"/>
        <end position="256"/>
    </location>
</feature>
<comment type="catalytic activity">
    <reaction evidence="12">
        <text>a di-trans,poly-cis-dolichyl phosphate + UDP-alpha-D-glucose = a di-trans,poly-cis-dolichyl beta-D-glucosyl phosphate + UDP</text>
        <dbReference type="Rhea" id="RHEA:15401"/>
        <dbReference type="Rhea" id="RHEA-COMP:19498"/>
        <dbReference type="Rhea" id="RHEA-COMP:19502"/>
        <dbReference type="ChEBI" id="CHEBI:57525"/>
        <dbReference type="ChEBI" id="CHEBI:57683"/>
        <dbReference type="ChEBI" id="CHEBI:58223"/>
        <dbReference type="ChEBI" id="CHEBI:58885"/>
        <dbReference type="EC" id="2.4.1.117"/>
    </reaction>
    <physiologicalReaction direction="left-to-right" evidence="12">
        <dbReference type="Rhea" id="RHEA:15402"/>
    </physiologicalReaction>
</comment>
<evidence type="ECO:0000256" key="5">
    <source>
        <dbReference type="ARBA" id="ARBA00022676"/>
    </source>
</evidence>
<dbReference type="GO" id="GO:0006487">
    <property type="term" value="P:protein N-linked glycosylation"/>
    <property type="evidence" value="ECO:0007669"/>
    <property type="project" value="TreeGrafter"/>
</dbReference>
<dbReference type="AlphaFoldDB" id="A0AAN7ZRM4"/>
<dbReference type="Pfam" id="PF00535">
    <property type="entry name" value="Glycos_transf_2"/>
    <property type="match status" value="1"/>
</dbReference>
<evidence type="ECO:0000256" key="10">
    <source>
        <dbReference type="ARBA" id="ARBA00022989"/>
    </source>
</evidence>
<organism evidence="15 16">
    <name type="scientific">Arxiozyma heterogenica</name>
    <dbReference type="NCBI Taxonomy" id="278026"/>
    <lineage>
        <taxon>Eukaryota</taxon>
        <taxon>Fungi</taxon>
        <taxon>Dikarya</taxon>
        <taxon>Ascomycota</taxon>
        <taxon>Saccharomycotina</taxon>
        <taxon>Saccharomycetes</taxon>
        <taxon>Saccharomycetales</taxon>
        <taxon>Saccharomycetaceae</taxon>
        <taxon>Arxiozyma</taxon>
    </lineage>
</organism>
<keyword evidence="8" id="KW-0256">Endoplasmic reticulum</keyword>
<evidence type="ECO:0000256" key="9">
    <source>
        <dbReference type="ARBA" id="ARBA00022968"/>
    </source>
</evidence>
<feature type="transmembrane region" description="Helical" evidence="13">
    <location>
        <begin position="12"/>
        <end position="34"/>
    </location>
</feature>
<reference evidence="16" key="1">
    <citation type="submission" date="2023-07" db="EMBL/GenBank/DDBJ databases">
        <title>A draft genome of Kazachstania heterogenica Y-27499.</title>
        <authorList>
            <person name="Donic C."/>
            <person name="Kralova J.S."/>
            <person name="Fidel L."/>
            <person name="Ben-Dor S."/>
            <person name="Jung S."/>
        </authorList>
    </citation>
    <scope>NUCLEOTIDE SEQUENCE [LARGE SCALE GENOMIC DNA]</scope>
    <source>
        <strain evidence="16">Y27499</strain>
    </source>
</reference>
<dbReference type="EC" id="2.4.1.117" evidence="4"/>
<dbReference type="EMBL" id="JAWIZZ010000053">
    <property type="protein sequence ID" value="KAK5778289.1"/>
    <property type="molecule type" value="Genomic_DNA"/>
</dbReference>
<dbReference type="InterPro" id="IPR029044">
    <property type="entry name" value="Nucleotide-diphossugar_trans"/>
</dbReference>
<evidence type="ECO:0000256" key="12">
    <source>
        <dbReference type="ARBA" id="ARBA00045097"/>
    </source>
</evidence>
<keyword evidence="10 13" id="KW-1133">Transmembrane helix</keyword>
<evidence type="ECO:0000256" key="7">
    <source>
        <dbReference type="ARBA" id="ARBA00022692"/>
    </source>
</evidence>
<keyword evidence="6" id="KW-0808">Transferase</keyword>
<evidence type="ECO:0000256" key="1">
    <source>
        <dbReference type="ARBA" id="ARBA00004389"/>
    </source>
</evidence>